<dbReference type="RefSeq" id="WP_093272600.1">
    <property type="nucleotide sequence ID" value="NZ_FNDD01000009.1"/>
</dbReference>
<organism evidence="2 3">
    <name type="scientific">Vibrio xiamenensis</name>
    <dbReference type="NCBI Taxonomy" id="861298"/>
    <lineage>
        <taxon>Bacteria</taxon>
        <taxon>Pseudomonadati</taxon>
        <taxon>Pseudomonadota</taxon>
        <taxon>Gammaproteobacteria</taxon>
        <taxon>Vibrionales</taxon>
        <taxon>Vibrionaceae</taxon>
        <taxon>Vibrio</taxon>
    </lineage>
</organism>
<accession>A0A1G7ZZG0</accession>
<dbReference type="STRING" id="861298.SAMN04488136_10927"/>
<dbReference type="EMBL" id="FNDD01000009">
    <property type="protein sequence ID" value="SDH13550.1"/>
    <property type="molecule type" value="Genomic_DNA"/>
</dbReference>
<sequence length="340" mass="37599">MKSNSIHSAGSRVGGAATRGVNSARVARSEASKAVQKLGDVSHLSRHALSQLKERPKLIAELSDSHRTVNSLMLAIEQLKLVARAAVEIKHIVASARFNPSDLNQIDVHKRTIMNAINVTLFGYSVLDSSFCPLGNSAAEIEFQVPGLDLQRERLTNELVTLYVNNRMIPLAFDRVESNQGLFEQFAVTFSYAQMRLRIDDKQVLVIAMRDDAWRKWDLKVHISGQGGRYPQGAPMTVNAQSLHPTVEMITMLDVRAADAIAAIDRVIARVNDMHHAAVAALETQGRRSQQLIDFCHRAPSEIGDTIKSLFARDGRVALGAIQRHYVGPNRDNVISLIKK</sequence>
<evidence type="ECO:0000256" key="1">
    <source>
        <dbReference type="SAM" id="MobiDB-lite"/>
    </source>
</evidence>
<proteinExistence type="predicted"/>
<name>A0A1G7ZZG0_9VIBR</name>
<feature type="region of interest" description="Disordered" evidence="1">
    <location>
        <begin position="1"/>
        <end position="21"/>
    </location>
</feature>
<dbReference type="OrthoDB" id="5875527at2"/>
<keyword evidence="3" id="KW-1185">Reference proteome</keyword>
<reference evidence="3" key="1">
    <citation type="submission" date="2016-10" db="EMBL/GenBank/DDBJ databases">
        <authorList>
            <person name="Varghese N."/>
            <person name="Submissions S."/>
        </authorList>
    </citation>
    <scope>NUCLEOTIDE SEQUENCE [LARGE SCALE GENOMIC DNA]</scope>
    <source>
        <strain evidence="3">CGMCC 1.10228</strain>
    </source>
</reference>
<dbReference type="Proteomes" id="UP000198854">
    <property type="component" value="Unassembled WGS sequence"/>
</dbReference>
<protein>
    <submittedName>
        <fullName evidence="2">Uncharacterized protein</fullName>
    </submittedName>
</protein>
<evidence type="ECO:0000313" key="3">
    <source>
        <dbReference type="Proteomes" id="UP000198854"/>
    </source>
</evidence>
<gene>
    <name evidence="2" type="ORF">SAMN04488136_10927</name>
</gene>
<evidence type="ECO:0000313" key="2">
    <source>
        <dbReference type="EMBL" id="SDH13550.1"/>
    </source>
</evidence>
<dbReference type="AlphaFoldDB" id="A0A1G7ZZG0"/>